<dbReference type="PANTHER" id="PTHR45695">
    <property type="entry name" value="LEUCOKININ RECEPTOR-RELATED"/>
    <property type="match status" value="1"/>
</dbReference>
<evidence type="ECO:0000256" key="6">
    <source>
        <dbReference type="ARBA" id="ARBA00023136"/>
    </source>
</evidence>
<dbReference type="PROSITE" id="PS50262">
    <property type="entry name" value="G_PROTEIN_RECEP_F1_2"/>
    <property type="match status" value="1"/>
</dbReference>
<keyword evidence="3 9" id="KW-0812">Transmembrane</keyword>
<reference evidence="14" key="1">
    <citation type="submission" date="2025-08" db="UniProtKB">
        <authorList>
            <consortium name="RefSeq"/>
        </authorList>
    </citation>
    <scope>IDENTIFICATION</scope>
    <source>
        <tissue evidence="14">Whole Larva</tissue>
    </source>
</reference>
<keyword evidence="5 9" id="KW-0297">G-protein coupled receptor</keyword>
<dbReference type="InterPro" id="IPR000611">
    <property type="entry name" value="NPY_rcpt"/>
</dbReference>
<dbReference type="InterPro" id="IPR000276">
    <property type="entry name" value="GPCR_Rhodpsn"/>
</dbReference>
<name>A0ABM1N2G6_NICVS</name>
<dbReference type="Gene3D" id="1.20.1070.10">
    <property type="entry name" value="Rhodopsin 7-helix transmembrane proteins"/>
    <property type="match status" value="1"/>
</dbReference>
<evidence type="ECO:0000256" key="5">
    <source>
        <dbReference type="ARBA" id="ARBA00023040"/>
    </source>
</evidence>
<feature type="transmembrane region" description="Helical" evidence="11">
    <location>
        <begin position="35"/>
        <end position="56"/>
    </location>
</feature>
<dbReference type="CDD" id="cd15001">
    <property type="entry name" value="7tmA_GPRnna14-like"/>
    <property type="match status" value="1"/>
</dbReference>
<evidence type="ECO:0000256" key="3">
    <source>
        <dbReference type="ARBA" id="ARBA00022692"/>
    </source>
</evidence>
<dbReference type="PROSITE" id="PS00237">
    <property type="entry name" value="G_PROTEIN_RECEP_F1_1"/>
    <property type="match status" value="1"/>
</dbReference>
<sequence>MEVYEMGEYDYNNEYEYDVKESHSTFHWEELSPVLVVYGITFCLGLCGNSLIVYATYRYRRMQSVTNVLLASLASSDLLLIVFCIPVKVAKLFSYTWALGSFLCKCVHYIQNVSMICSVLTLTAISIERYYAIVHPMRAKYICTISQARRVILLTWALSIILAIPILFVQIQMSVGEKIKAFWCVRDWENRSLWISHEVYMLVLVLLIPFCIMTLAYSLICWEVWNVMERRNLMTSRHALSRNHTVQHDGIQLNKLSKPKKVKYGRDDTRMVKQVICMLVAVVFLFAICWGPVLIDNVLKAYKILPKIRTGPLKYMGTTFHLMAYFNSCINPVIYGFMSKNFRDSFKTVLCCYKEGAKKRHASTATSSIRHASRSGSQTRNTSIR</sequence>
<proteinExistence type="inferred from homology"/>
<evidence type="ECO:0000313" key="14">
    <source>
        <dbReference type="RefSeq" id="XP_017781016.1"/>
    </source>
</evidence>
<feature type="transmembrane region" description="Helical" evidence="11">
    <location>
        <begin position="151"/>
        <end position="173"/>
    </location>
</feature>
<dbReference type="PRINTS" id="PR00237">
    <property type="entry name" value="GPCRRHODOPSN"/>
</dbReference>
<evidence type="ECO:0000256" key="1">
    <source>
        <dbReference type="ARBA" id="ARBA00004141"/>
    </source>
</evidence>
<keyword evidence="8 9" id="KW-0807">Transducer</keyword>
<evidence type="ECO:0000256" key="9">
    <source>
        <dbReference type="RuleBase" id="RU000688"/>
    </source>
</evidence>
<dbReference type="PRINTS" id="PR01012">
    <property type="entry name" value="NRPEPTIDEYR"/>
</dbReference>
<feature type="transmembrane region" description="Helical" evidence="11">
    <location>
        <begin position="199"/>
        <end position="225"/>
    </location>
</feature>
<evidence type="ECO:0000256" key="10">
    <source>
        <dbReference type="SAM" id="MobiDB-lite"/>
    </source>
</evidence>
<feature type="transmembrane region" description="Helical" evidence="11">
    <location>
        <begin position="275"/>
        <end position="295"/>
    </location>
</feature>
<comment type="subcellular location">
    <subcellularLocation>
        <location evidence="1">Membrane</location>
        <topology evidence="1">Multi-pass membrane protein</topology>
    </subcellularLocation>
</comment>
<organism evidence="13 14">
    <name type="scientific">Nicrophorus vespilloides</name>
    <name type="common">Boreal carrion beetle</name>
    <dbReference type="NCBI Taxonomy" id="110193"/>
    <lineage>
        <taxon>Eukaryota</taxon>
        <taxon>Metazoa</taxon>
        <taxon>Ecdysozoa</taxon>
        <taxon>Arthropoda</taxon>
        <taxon>Hexapoda</taxon>
        <taxon>Insecta</taxon>
        <taxon>Pterygota</taxon>
        <taxon>Neoptera</taxon>
        <taxon>Endopterygota</taxon>
        <taxon>Coleoptera</taxon>
        <taxon>Polyphaga</taxon>
        <taxon>Staphyliniformia</taxon>
        <taxon>Silphidae</taxon>
        <taxon>Nicrophorinae</taxon>
        <taxon>Nicrophorus</taxon>
    </lineage>
</organism>
<evidence type="ECO:0000256" key="7">
    <source>
        <dbReference type="ARBA" id="ARBA00023170"/>
    </source>
</evidence>
<keyword evidence="4 11" id="KW-1133">Transmembrane helix</keyword>
<feature type="domain" description="G-protein coupled receptors family 1 profile" evidence="12">
    <location>
        <begin position="48"/>
        <end position="335"/>
    </location>
</feature>
<dbReference type="GeneID" id="108565866"/>
<dbReference type="SUPFAM" id="SSF81321">
    <property type="entry name" value="Family A G protein-coupled receptor-like"/>
    <property type="match status" value="1"/>
</dbReference>
<evidence type="ECO:0000256" key="11">
    <source>
        <dbReference type="SAM" id="Phobius"/>
    </source>
</evidence>
<protein>
    <submittedName>
        <fullName evidence="14">Pyroglutamylated RFamide peptide receptor-like</fullName>
    </submittedName>
</protein>
<dbReference type="Pfam" id="PF00001">
    <property type="entry name" value="7tm_1"/>
    <property type="match status" value="1"/>
</dbReference>
<evidence type="ECO:0000256" key="2">
    <source>
        <dbReference type="ARBA" id="ARBA00010663"/>
    </source>
</evidence>
<dbReference type="InterPro" id="IPR017452">
    <property type="entry name" value="GPCR_Rhodpsn_7TM"/>
</dbReference>
<keyword evidence="7 9" id="KW-0675">Receptor</keyword>
<keyword evidence="13" id="KW-1185">Reference proteome</keyword>
<keyword evidence="6 11" id="KW-0472">Membrane</keyword>
<feature type="transmembrane region" description="Helical" evidence="11">
    <location>
        <begin position="315"/>
        <end position="337"/>
    </location>
</feature>
<evidence type="ECO:0000256" key="8">
    <source>
        <dbReference type="ARBA" id="ARBA00023224"/>
    </source>
</evidence>
<feature type="region of interest" description="Disordered" evidence="10">
    <location>
        <begin position="364"/>
        <end position="385"/>
    </location>
</feature>
<dbReference type="PANTHER" id="PTHR45695:SF15">
    <property type="entry name" value="OPSIN RH2"/>
    <property type="match status" value="1"/>
</dbReference>
<dbReference type="RefSeq" id="XP_017781016.1">
    <property type="nucleotide sequence ID" value="XM_017925527.1"/>
</dbReference>
<feature type="transmembrane region" description="Helical" evidence="11">
    <location>
        <begin position="109"/>
        <end position="131"/>
    </location>
</feature>
<gene>
    <name evidence="14" type="primary">LOC108565866</name>
</gene>
<evidence type="ECO:0000256" key="4">
    <source>
        <dbReference type="ARBA" id="ARBA00022989"/>
    </source>
</evidence>
<comment type="similarity">
    <text evidence="2 9">Belongs to the G-protein coupled receptor 1 family.</text>
</comment>
<feature type="transmembrane region" description="Helical" evidence="11">
    <location>
        <begin position="68"/>
        <end position="89"/>
    </location>
</feature>
<dbReference type="Proteomes" id="UP000695000">
    <property type="component" value="Unplaced"/>
</dbReference>
<evidence type="ECO:0000313" key="13">
    <source>
        <dbReference type="Proteomes" id="UP000695000"/>
    </source>
</evidence>
<evidence type="ECO:0000259" key="12">
    <source>
        <dbReference type="PROSITE" id="PS50262"/>
    </source>
</evidence>
<accession>A0ABM1N2G6</accession>